<proteinExistence type="predicted"/>
<comment type="caution">
    <text evidence="1">The sequence shown here is derived from an EMBL/GenBank/DDBJ whole genome shotgun (WGS) entry which is preliminary data.</text>
</comment>
<dbReference type="SUPFAM" id="SSF51197">
    <property type="entry name" value="Clavaminate synthase-like"/>
    <property type="match status" value="1"/>
</dbReference>
<dbReference type="Gene3D" id="2.60.120.370">
    <property type="entry name" value="YhcH/YjgK/YiaL"/>
    <property type="match status" value="1"/>
</dbReference>
<gene>
    <name evidence="1" type="ORF">ACFFNY_17775</name>
</gene>
<keyword evidence="2" id="KW-1185">Reference proteome</keyword>
<dbReference type="Proteomes" id="UP001589619">
    <property type="component" value="Unassembled WGS sequence"/>
</dbReference>
<name>A0ABV5VYT6_9BACL</name>
<dbReference type="PANTHER" id="PTHR34986:SF1">
    <property type="entry name" value="PROTEIN YIAL"/>
    <property type="match status" value="1"/>
</dbReference>
<dbReference type="InterPro" id="IPR004375">
    <property type="entry name" value="NanQ/TabA/YiaL"/>
</dbReference>
<dbReference type="Pfam" id="PF04074">
    <property type="entry name" value="DUF386"/>
    <property type="match status" value="1"/>
</dbReference>
<protein>
    <submittedName>
        <fullName evidence="1">YhcH/YjgK/YiaL family protein</fullName>
    </submittedName>
</protein>
<dbReference type="InterPro" id="IPR037012">
    <property type="entry name" value="NanQ/TabA/YiaL_sf"/>
</dbReference>
<dbReference type="RefSeq" id="WP_344901459.1">
    <property type="nucleotide sequence ID" value="NZ_BAAAYO010000001.1"/>
</dbReference>
<organism evidence="1 2">
    <name type="scientific">Paenibacillus hodogayensis</name>
    <dbReference type="NCBI Taxonomy" id="279208"/>
    <lineage>
        <taxon>Bacteria</taxon>
        <taxon>Bacillati</taxon>
        <taxon>Bacillota</taxon>
        <taxon>Bacilli</taxon>
        <taxon>Bacillales</taxon>
        <taxon>Paenibacillaceae</taxon>
        <taxon>Paenibacillus</taxon>
    </lineage>
</organism>
<evidence type="ECO:0000313" key="2">
    <source>
        <dbReference type="Proteomes" id="UP001589619"/>
    </source>
</evidence>
<reference evidence="1 2" key="1">
    <citation type="submission" date="2024-09" db="EMBL/GenBank/DDBJ databases">
        <authorList>
            <person name="Sun Q."/>
            <person name="Mori K."/>
        </authorList>
    </citation>
    <scope>NUCLEOTIDE SEQUENCE [LARGE SCALE GENOMIC DNA]</scope>
    <source>
        <strain evidence="1 2">JCM 12520</strain>
    </source>
</reference>
<dbReference type="PANTHER" id="PTHR34986">
    <property type="entry name" value="EVOLVED BETA-GALACTOSIDASE SUBUNIT BETA"/>
    <property type="match status" value="1"/>
</dbReference>
<sequence length="162" mass="18870">MFWGHIDNWEQEKCYYPIAIQNAMDHIRSLDFDRIPDGKYELEGGLVTVSIKETTTRERWLQKAETHRTYVDIQYVIRGEEKIGVAPWSPVQTVVRDDLDARDVAFYEPVHGEIELHQKPGMYAVFFPTDIHRPCCSVAEDAAVRRMVIKMHSRLFEETGVS</sequence>
<dbReference type="NCBIfam" id="TIGR00022">
    <property type="entry name" value="YhcH/YjgK/YiaL family protein"/>
    <property type="match status" value="1"/>
</dbReference>
<dbReference type="EMBL" id="JBHMAG010000012">
    <property type="protein sequence ID" value="MFB9753418.1"/>
    <property type="molecule type" value="Genomic_DNA"/>
</dbReference>
<accession>A0ABV5VYT6</accession>
<evidence type="ECO:0000313" key="1">
    <source>
        <dbReference type="EMBL" id="MFB9753418.1"/>
    </source>
</evidence>